<dbReference type="AlphaFoldDB" id="H2ZNF2"/>
<evidence type="ECO:0000256" key="3">
    <source>
        <dbReference type="ARBA" id="ARBA00022598"/>
    </source>
</evidence>
<name>H2ZNF2_CIOSA</name>
<dbReference type="InterPro" id="IPR004364">
    <property type="entry name" value="Aa-tRNA-synt_II"/>
</dbReference>
<dbReference type="PRINTS" id="PR01042">
    <property type="entry name" value="TRNASYNTHASP"/>
</dbReference>
<dbReference type="STRING" id="51511.ENSCSAVP00000019118"/>
<dbReference type="EC" id="6.1.1.22" evidence="2"/>
<dbReference type="InterPro" id="IPR004522">
    <property type="entry name" value="Asn-tRNA-ligase"/>
</dbReference>
<dbReference type="NCBIfam" id="NF003037">
    <property type="entry name" value="PRK03932.1"/>
    <property type="match status" value="1"/>
</dbReference>
<dbReference type="HOGENOM" id="CLU_004553_2_0_1"/>
<dbReference type="SUPFAM" id="SSF55681">
    <property type="entry name" value="Class II aaRS and biotin synthetases"/>
    <property type="match status" value="1"/>
</dbReference>
<organism evidence="9 10">
    <name type="scientific">Ciona savignyi</name>
    <name type="common">Pacific transparent sea squirt</name>
    <dbReference type="NCBI Taxonomy" id="51511"/>
    <lineage>
        <taxon>Eukaryota</taxon>
        <taxon>Metazoa</taxon>
        <taxon>Chordata</taxon>
        <taxon>Tunicata</taxon>
        <taxon>Ascidiacea</taxon>
        <taxon>Phlebobranchia</taxon>
        <taxon>Cionidae</taxon>
        <taxon>Ciona</taxon>
    </lineage>
</organism>
<accession>H2ZNF2</accession>
<dbReference type="PANTHER" id="PTHR22594">
    <property type="entry name" value="ASPARTYL/LYSYL-TRNA SYNTHETASE"/>
    <property type="match status" value="1"/>
</dbReference>
<sequence>MFRLCKLCYSTAAQSIKSVKIKDVFKKGAINETKVGRVQGWVQSVRNHKRFCFIDISDGSLQTLQVVLPGNLMNKEIQNGASVSAVGKFVETEFNVNKIEMVCENIEVTGPCNPDEYPFLKHTPHEMQHLRSYPHLRMRRHSIMRGLRLRNQLEMRFHQYFQKHDFTHIHTPVITSSDCEGAGELFNVHSPNKMDSKDPNSNFFDKPAYLTVSGQMHLEACAMALGNVYTLNPAFRAEHGISRKHLSEFRMLEVEVAFVEDINYIMDLIEESIKYSIEEIELPVLQTFEDAFKDIPPNHSTAVENAKSKQYDRIPYSEALTILQNNSKRLKTPSPIWGDFNTEQESFLVKHCGMKPLFLVDFPKESKPFYMYANDDEKTVSAIDLIFPFCGELCGGSLREHRLEILQSSLHKLGLVDDYHWYLDLRRFGTVPHGGYGLGFDRLVHFLLGTRNIRDAVPFPRSPHSCPL</sequence>
<dbReference type="FunCoup" id="H2ZNF2">
    <property type="interactions" value="58"/>
</dbReference>
<keyword evidence="4" id="KW-0547">Nucleotide-binding</keyword>
<evidence type="ECO:0000259" key="8">
    <source>
        <dbReference type="PROSITE" id="PS50862"/>
    </source>
</evidence>
<keyword evidence="6" id="KW-0648">Protein biosynthesis</keyword>
<keyword evidence="10" id="KW-1185">Reference proteome</keyword>
<dbReference type="Ensembl" id="ENSCSAVT00000019325.1">
    <property type="protein sequence ID" value="ENSCSAVP00000019118.1"/>
    <property type="gene ID" value="ENSCSAVG00000011225.1"/>
</dbReference>
<dbReference type="Pfam" id="PF00152">
    <property type="entry name" value="tRNA-synt_2"/>
    <property type="match status" value="1"/>
</dbReference>
<evidence type="ECO:0000256" key="1">
    <source>
        <dbReference type="ARBA" id="ARBA00008226"/>
    </source>
</evidence>
<evidence type="ECO:0000256" key="6">
    <source>
        <dbReference type="ARBA" id="ARBA00022917"/>
    </source>
</evidence>
<dbReference type="InterPro" id="IPR002312">
    <property type="entry name" value="Asp/Asn-tRNA-synth_IIb"/>
</dbReference>
<reference evidence="9" key="3">
    <citation type="submission" date="2025-09" db="UniProtKB">
        <authorList>
            <consortium name="Ensembl"/>
        </authorList>
    </citation>
    <scope>IDENTIFICATION</scope>
</reference>
<evidence type="ECO:0000313" key="10">
    <source>
        <dbReference type="Proteomes" id="UP000007875"/>
    </source>
</evidence>
<dbReference type="InterPro" id="IPR004365">
    <property type="entry name" value="NA-bd_OB_tRNA"/>
</dbReference>
<dbReference type="Gene3D" id="3.30.930.10">
    <property type="entry name" value="Bira Bifunctional Protein, Domain 2"/>
    <property type="match status" value="1"/>
</dbReference>
<dbReference type="OMA" id="PEMAFYD"/>
<dbReference type="GeneTree" id="ENSGT01030000234618"/>
<dbReference type="GO" id="GO:0006421">
    <property type="term" value="P:asparaginyl-tRNA aminoacylation"/>
    <property type="evidence" value="ECO:0007669"/>
    <property type="project" value="InterPro"/>
</dbReference>
<evidence type="ECO:0000313" key="9">
    <source>
        <dbReference type="Ensembl" id="ENSCSAVP00000019118.1"/>
    </source>
</evidence>
<dbReference type="SUPFAM" id="SSF50249">
    <property type="entry name" value="Nucleic acid-binding proteins"/>
    <property type="match status" value="1"/>
</dbReference>
<dbReference type="Pfam" id="PF01336">
    <property type="entry name" value="tRNA_anti-codon"/>
    <property type="match status" value="1"/>
</dbReference>
<dbReference type="Proteomes" id="UP000007875">
    <property type="component" value="Unassembled WGS sequence"/>
</dbReference>
<dbReference type="Gene3D" id="2.40.50.140">
    <property type="entry name" value="Nucleic acid-binding proteins"/>
    <property type="match status" value="1"/>
</dbReference>
<evidence type="ECO:0000256" key="2">
    <source>
        <dbReference type="ARBA" id="ARBA00012816"/>
    </source>
</evidence>
<keyword evidence="3" id="KW-0436">Ligase</keyword>
<evidence type="ECO:0000256" key="5">
    <source>
        <dbReference type="ARBA" id="ARBA00022840"/>
    </source>
</evidence>
<dbReference type="InterPro" id="IPR045864">
    <property type="entry name" value="aa-tRNA-synth_II/BPL/LPL"/>
</dbReference>
<evidence type="ECO:0000256" key="7">
    <source>
        <dbReference type="ARBA" id="ARBA00023146"/>
    </source>
</evidence>
<proteinExistence type="inferred from homology"/>
<dbReference type="InParanoid" id="H2ZNF2"/>
<dbReference type="NCBIfam" id="TIGR00457">
    <property type="entry name" value="asnS"/>
    <property type="match status" value="1"/>
</dbReference>
<dbReference type="InterPro" id="IPR006195">
    <property type="entry name" value="aa-tRNA-synth_II"/>
</dbReference>
<protein>
    <recommendedName>
        <fullName evidence="2">asparagine--tRNA ligase</fullName>
        <ecNumber evidence="2">6.1.1.22</ecNumber>
    </recommendedName>
</protein>
<dbReference type="GO" id="GO:0005739">
    <property type="term" value="C:mitochondrion"/>
    <property type="evidence" value="ECO:0007669"/>
    <property type="project" value="TreeGrafter"/>
</dbReference>
<dbReference type="PANTHER" id="PTHR22594:SF34">
    <property type="entry name" value="ASPARAGINE--TRNA LIGASE, MITOCHONDRIAL-RELATED"/>
    <property type="match status" value="1"/>
</dbReference>
<dbReference type="InterPro" id="IPR012340">
    <property type="entry name" value="NA-bd_OB-fold"/>
</dbReference>
<feature type="domain" description="Aminoacyl-transfer RNA synthetases class-II family profile" evidence="8">
    <location>
        <begin position="146"/>
        <end position="458"/>
    </location>
</feature>
<reference evidence="9" key="2">
    <citation type="submission" date="2025-08" db="UniProtKB">
        <authorList>
            <consortium name="Ensembl"/>
        </authorList>
    </citation>
    <scope>IDENTIFICATION</scope>
</reference>
<reference evidence="10" key="1">
    <citation type="submission" date="2003-08" db="EMBL/GenBank/DDBJ databases">
        <authorList>
            <person name="Birren B."/>
            <person name="Nusbaum C."/>
            <person name="Abebe A."/>
            <person name="Abouelleil A."/>
            <person name="Adekoya E."/>
            <person name="Ait-zahra M."/>
            <person name="Allen N."/>
            <person name="Allen T."/>
            <person name="An P."/>
            <person name="Anderson M."/>
            <person name="Anderson S."/>
            <person name="Arachchi H."/>
            <person name="Armbruster J."/>
            <person name="Bachantsang P."/>
            <person name="Baldwin J."/>
            <person name="Barry A."/>
            <person name="Bayul T."/>
            <person name="Blitshsteyn B."/>
            <person name="Bloom T."/>
            <person name="Blye J."/>
            <person name="Boguslavskiy L."/>
            <person name="Borowsky M."/>
            <person name="Boukhgalter B."/>
            <person name="Brunache A."/>
            <person name="Butler J."/>
            <person name="Calixte N."/>
            <person name="Calvo S."/>
            <person name="Camarata J."/>
            <person name="Campo K."/>
            <person name="Chang J."/>
            <person name="Cheshatsang Y."/>
            <person name="Citroen M."/>
            <person name="Collymore A."/>
            <person name="Considine T."/>
            <person name="Cook A."/>
            <person name="Cooke P."/>
            <person name="Corum B."/>
            <person name="Cuomo C."/>
            <person name="David R."/>
            <person name="Dawoe T."/>
            <person name="Degray S."/>
            <person name="Dodge S."/>
            <person name="Dooley K."/>
            <person name="Dorje P."/>
            <person name="Dorjee K."/>
            <person name="Dorris L."/>
            <person name="Duffey N."/>
            <person name="Dupes A."/>
            <person name="Elkins T."/>
            <person name="Engels R."/>
            <person name="Erickson J."/>
            <person name="Farina A."/>
            <person name="Faro S."/>
            <person name="Ferreira P."/>
            <person name="Fischer H."/>
            <person name="Fitzgerald M."/>
            <person name="Foley K."/>
            <person name="Gage D."/>
            <person name="Galagan J."/>
            <person name="Gearin G."/>
            <person name="Gnerre S."/>
            <person name="Gnirke A."/>
            <person name="Goyette A."/>
            <person name="Graham J."/>
            <person name="Grandbois E."/>
            <person name="Gyaltsen K."/>
            <person name="Hafez N."/>
            <person name="Hagopian D."/>
            <person name="Hagos B."/>
            <person name="Hall J."/>
            <person name="Hatcher B."/>
            <person name="Heller A."/>
            <person name="Higgins H."/>
            <person name="Honan T."/>
            <person name="Horn A."/>
            <person name="Houde N."/>
            <person name="Hughes L."/>
            <person name="Hulme W."/>
            <person name="Husby E."/>
            <person name="Iliev I."/>
            <person name="Jaffe D."/>
            <person name="Jones C."/>
            <person name="Kamal M."/>
            <person name="Kamat A."/>
            <person name="Kamvysselis M."/>
            <person name="Karlsson E."/>
            <person name="Kells C."/>
            <person name="Kieu A."/>
            <person name="Kisner P."/>
            <person name="Kodira C."/>
            <person name="Kulbokas E."/>
            <person name="Labutti K."/>
            <person name="Lama D."/>
            <person name="Landers T."/>
            <person name="Leger J."/>
            <person name="Levine S."/>
            <person name="Lewis D."/>
            <person name="Lewis T."/>
            <person name="Lindblad-toh K."/>
            <person name="Liu X."/>
            <person name="Lokyitsang T."/>
            <person name="Lokyitsang Y."/>
            <person name="Lucien O."/>
            <person name="Lui A."/>
            <person name="Ma L.J."/>
            <person name="Mabbitt R."/>
            <person name="Macdonald J."/>
            <person name="Maclean C."/>
            <person name="Major J."/>
            <person name="Manning J."/>
            <person name="Marabella R."/>
            <person name="Maru K."/>
            <person name="Matthews C."/>
            <person name="Mauceli E."/>
            <person name="Mccarthy M."/>
            <person name="Mcdonough S."/>
            <person name="Mcghee T."/>
            <person name="Meldrim J."/>
            <person name="Meneus L."/>
            <person name="Mesirov J."/>
            <person name="Mihalev A."/>
            <person name="Mihova T."/>
            <person name="Mikkelsen T."/>
            <person name="Mlenga V."/>
            <person name="Moru K."/>
            <person name="Mozes J."/>
            <person name="Mulrain L."/>
            <person name="Munson G."/>
            <person name="Naylor J."/>
            <person name="Newes C."/>
            <person name="Nguyen C."/>
            <person name="Nguyen N."/>
            <person name="Nguyen T."/>
            <person name="Nicol R."/>
            <person name="Nielsen C."/>
            <person name="Nizzari M."/>
            <person name="Norbu C."/>
            <person name="Norbu N."/>
            <person name="O'donnell P."/>
            <person name="Okoawo O."/>
            <person name="O'leary S."/>
            <person name="Omotosho B."/>
            <person name="O'neill K."/>
            <person name="Osman S."/>
            <person name="Parker S."/>
            <person name="Perrin D."/>
            <person name="Phunkhang P."/>
            <person name="Piqani B."/>
            <person name="Purcell S."/>
            <person name="Rachupka T."/>
            <person name="Ramasamy U."/>
            <person name="Rameau R."/>
            <person name="Ray V."/>
            <person name="Raymond C."/>
            <person name="Retta R."/>
            <person name="Richardson S."/>
            <person name="Rise C."/>
            <person name="Rodriguez J."/>
            <person name="Rogers J."/>
            <person name="Rogov P."/>
            <person name="Rutman M."/>
            <person name="Schupbach R."/>
            <person name="Seaman C."/>
            <person name="Settipalli S."/>
            <person name="Sharpe T."/>
            <person name="Sheridan J."/>
            <person name="Sherpa N."/>
            <person name="Shi J."/>
            <person name="Smirnov S."/>
            <person name="Smith C."/>
            <person name="Sougnez C."/>
            <person name="Spencer B."/>
            <person name="Stalker J."/>
            <person name="Stange-thomann N."/>
            <person name="Stavropoulos S."/>
            <person name="Stetson K."/>
            <person name="Stone C."/>
            <person name="Stone S."/>
            <person name="Stubbs M."/>
            <person name="Talamas J."/>
            <person name="Tchuinga P."/>
            <person name="Tenzing P."/>
            <person name="Tesfaye S."/>
            <person name="Theodore J."/>
            <person name="Thoulutsang Y."/>
            <person name="Topham K."/>
            <person name="Towey S."/>
            <person name="Tsamla T."/>
            <person name="Tsomo N."/>
            <person name="Vallee D."/>
            <person name="Vassiliev H."/>
            <person name="Venkataraman V."/>
            <person name="Vinson J."/>
            <person name="Vo A."/>
            <person name="Wade C."/>
            <person name="Wang S."/>
            <person name="Wangchuk T."/>
            <person name="Wangdi T."/>
            <person name="Whittaker C."/>
            <person name="Wilkinson J."/>
            <person name="Wu Y."/>
            <person name="Wyman D."/>
            <person name="Yadav S."/>
            <person name="Yang S."/>
            <person name="Yang X."/>
            <person name="Yeager S."/>
            <person name="Yee E."/>
            <person name="Young G."/>
            <person name="Zainoun J."/>
            <person name="Zembeck L."/>
            <person name="Zimmer A."/>
            <person name="Zody M."/>
            <person name="Lander E."/>
        </authorList>
    </citation>
    <scope>NUCLEOTIDE SEQUENCE [LARGE SCALE GENOMIC DNA]</scope>
</reference>
<dbReference type="GO" id="GO:0003676">
    <property type="term" value="F:nucleic acid binding"/>
    <property type="evidence" value="ECO:0007669"/>
    <property type="project" value="InterPro"/>
</dbReference>
<comment type="similarity">
    <text evidence="1">Belongs to the class-II aminoacyl-tRNA synthetase family.</text>
</comment>
<dbReference type="GO" id="GO:0005524">
    <property type="term" value="F:ATP binding"/>
    <property type="evidence" value="ECO:0007669"/>
    <property type="project" value="UniProtKB-KW"/>
</dbReference>
<dbReference type="eggNOG" id="KOG0554">
    <property type="taxonomic scope" value="Eukaryota"/>
</dbReference>
<keyword evidence="5" id="KW-0067">ATP-binding</keyword>
<dbReference type="PROSITE" id="PS50862">
    <property type="entry name" value="AA_TRNA_LIGASE_II"/>
    <property type="match status" value="1"/>
</dbReference>
<evidence type="ECO:0000256" key="4">
    <source>
        <dbReference type="ARBA" id="ARBA00022741"/>
    </source>
</evidence>
<dbReference type="CDD" id="cd04318">
    <property type="entry name" value="EcAsnRS_like_N"/>
    <property type="match status" value="1"/>
</dbReference>
<dbReference type="GO" id="GO:0004816">
    <property type="term" value="F:asparagine-tRNA ligase activity"/>
    <property type="evidence" value="ECO:0007669"/>
    <property type="project" value="UniProtKB-EC"/>
</dbReference>
<keyword evidence="7" id="KW-0030">Aminoacyl-tRNA synthetase</keyword>